<feature type="transmembrane region" description="Helical" evidence="1">
    <location>
        <begin position="291"/>
        <end position="316"/>
    </location>
</feature>
<evidence type="ECO:0000256" key="1">
    <source>
        <dbReference type="SAM" id="Phobius"/>
    </source>
</evidence>
<dbReference type="OrthoDB" id="9451547at2759"/>
<sequence>MGGFARYRGDHLVCVLNNYHSNYNPREKEFISGIPEREIKDRSHTDGFAKLIAVWQTTWFVVQLLARLAQRLPITELETMTAAFAAMNVLLYFFWWNKPLGVTCHIRIQDESVATSESCTEEITSPYPTIQREQMQQTVISIVKNVPKYLCKSWEILTKNCYNIEWNTIRITAIVLISPFWFPIYLFRSLILIKDADTTNKIPSFFRTQALEPEKLQDHYIAYGAAMLFGAIHCAAWTVAFPSAVEQVWWRIASVIVTCAPLYMIFVAPIISVPQVVKLFRGKNTLYHQPLLYLGVIISITYILARISLIVLPFLALRDLPPGAFETIEWITFVPHI</sequence>
<accession>A0A0D0BZY9</accession>
<keyword evidence="1" id="KW-1133">Transmembrane helix</keyword>
<keyword evidence="3" id="KW-1185">Reference proteome</keyword>
<name>A0A0D0BZY9_9AGAR</name>
<organism evidence="2 3">
    <name type="scientific">Collybiopsis luxurians FD-317 M1</name>
    <dbReference type="NCBI Taxonomy" id="944289"/>
    <lineage>
        <taxon>Eukaryota</taxon>
        <taxon>Fungi</taxon>
        <taxon>Dikarya</taxon>
        <taxon>Basidiomycota</taxon>
        <taxon>Agaricomycotina</taxon>
        <taxon>Agaricomycetes</taxon>
        <taxon>Agaricomycetidae</taxon>
        <taxon>Agaricales</taxon>
        <taxon>Marasmiineae</taxon>
        <taxon>Omphalotaceae</taxon>
        <taxon>Collybiopsis</taxon>
        <taxon>Collybiopsis luxurians</taxon>
    </lineage>
</organism>
<dbReference type="PANTHER" id="PTHR35043">
    <property type="entry name" value="TRANSCRIPTION FACTOR DOMAIN-CONTAINING PROTEIN"/>
    <property type="match status" value="1"/>
</dbReference>
<dbReference type="PANTHER" id="PTHR35043:SF7">
    <property type="entry name" value="TRANSCRIPTION FACTOR DOMAIN-CONTAINING PROTEIN"/>
    <property type="match status" value="1"/>
</dbReference>
<proteinExistence type="predicted"/>
<dbReference type="EMBL" id="KN834771">
    <property type="protein sequence ID" value="KIK61496.1"/>
    <property type="molecule type" value="Genomic_DNA"/>
</dbReference>
<keyword evidence="1" id="KW-0812">Transmembrane</keyword>
<gene>
    <name evidence="2" type="ORF">GYMLUDRAFT_225169</name>
</gene>
<keyword evidence="1" id="KW-0472">Membrane</keyword>
<feature type="transmembrane region" description="Helical" evidence="1">
    <location>
        <begin position="47"/>
        <end position="65"/>
    </location>
</feature>
<dbReference type="HOGENOM" id="CLU_022883_6_0_1"/>
<protein>
    <submittedName>
        <fullName evidence="2">Uncharacterized protein</fullName>
    </submittedName>
</protein>
<dbReference type="AlphaFoldDB" id="A0A0D0BZY9"/>
<feature type="transmembrane region" description="Helical" evidence="1">
    <location>
        <begin position="77"/>
        <end position="95"/>
    </location>
</feature>
<reference evidence="2 3" key="1">
    <citation type="submission" date="2014-04" db="EMBL/GenBank/DDBJ databases">
        <title>Evolutionary Origins and Diversification of the Mycorrhizal Mutualists.</title>
        <authorList>
            <consortium name="DOE Joint Genome Institute"/>
            <consortium name="Mycorrhizal Genomics Consortium"/>
            <person name="Kohler A."/>
            <person name="Kuo A."/>
            <person name="Nagy L.G."/>
            <person name="Floudas D."/>
            <person name="Copeland A."/>
            <person name="Barry K.W."/>
            <person name="Cichocki N."/>
            <person name="Veneault-Fourrey C."/>
            <person name="LaButti K."/>
            <person name="Lindquist E.A."/>
            <person name="Lipzen A."/>
            <person name="Lundell T."/>
            <person name="Morin E."/>
            <person name="Murat C."/>
            <person name="Riley R."/>
            <person name="Ohm R."/>
            <person name="Sun H."/>
            <person name="Tunlid A."/>
            <person name="Henrissat B."/>
            <person name="Grigoriev I.V."/>
            <person name="Hibbett D.S."/>
            <person name="Martin F."/>
        </authorList>
    </citation>
    <scope>NUCLEOTIDE SEQUENCE [LARGE SCALE GENOMIC DNA]</scope>
    <source>
        <strain evidence="2 3">FD-317 M1</strain>
    </source>
</reference>
<feature type="transmembrane region" description="Helical" evidence="1">
    <location>
        <begin position="169"/>
        <end position="187"/>
    </location>
</feature>
<evidence type="ECO:0000313" key="2">
    <source>
        <dbReference type="EMBL" id="KIK61496.1"/>
    </source>
</evidence>
<feature type="transmembrane region" description="Helical" evidence="1">
    <location>
        <begin position="220"/>
        <end position="242"/>
    </location>
</feature>
<feature type="transmembrane region" description="Helical" evidence="1">
    <location>
        <begin position="248"/>
        <end position="271"/>
    </location>
</feature>
<evidence type="ECO:0000313" key="3">
    <source>
        <dbReference type="Proteomes" id="UP000053593"/>
    </source>
</evidence>
<dbReference type="Proteomes" id="UP000053593">
    <property type="component" value="Unassembled WGS sequence"/>
</dbReference>